<dbReference type="Proteomes" id="UP000461880">
    <property type="component" value="Unassembled WGS sequence"/>
</dbReference>
<gene>
    <name evidence="1" type="ORF">FYJ51_02765</name>
</gene>
<evidence type="ECO:0000313" key="2">
    <source>
        <dbReference type="Proteomes" id="UP000461880"/>
    </source>
</evidence>
<accession>A0A7X2NR09</accession>
<organism evidence="1 2">
    <name type="scientific">Stecheria intestinalis</name>
    <dbReference type="NCBI Taxonomy" id="2606630"/>
    <lineage>
        <taxon>Bacteria</taxon>
        <taxon>Bacillati</taxon>
        <taxon>Bacillota</taxon>
        <taxon>Erysipelotrichia</taxon>
        <taxon>Erysipelotrichales</taxon>
        <taxon>Erysipelotrichaceae</taxon>
        <taxon>Stecheria</taxon>
    </lineage>
</organism>
<dbReference type="EMBL" id="VUMN01000004">
    <property type="protein sequence ID" value="MSS57823.1"/>
    <property type="molecule type" value="Genomic_DNA"/>
</dbReference>
<name>A0A7X2NR09_9FIRM</name>
<dbReference type="RefSeq" id="WP_154502945.1">
    <property type="nucleotide sequence ID" value="NZ_VUMN01000004.1"/>
</dbReference>
<evidence type="ECO:0000313" key="1">
    <source>
        <dbReference type="EMBL" id="MSS57823.1"/>
    </source>
</evidence>
<sequence length="172" mass="19658">MLKEGRYSEVEKLATDTSSRLLLSPFSIQQVLLQKAILKKDTEDVNRIVGQMGKLKLNEQMKKEYYLEAFNYYVPVGENEKAKECAAQIQKLNGFDDTKRVVSLIEDVVIEGNTDHLSDLIKQAENADGIEKVGMEGLISKIYHQLGDFKNEEKYTKKAQDDLKRIQNWKGA</sequence>
<dbReference type="AlphaFoldDB" id="A0A7X2NR09"/>
<protein>
    <submittedName>
        <fullName evidence="1">Uncharacterized protein</fullName>
    </submittedName>
</protein>
<keyword evidence="2" id="KW-1185">Reference proteome</keyword>
<reference evidence="1 2" key="1">
    <citation type="submission" date="2019-08" db="EMBL/GenBank/DDBJ databases">
        <title>In-depth cultivation of the pig gut microbiome towards novel bacterial diversity and tailored functional studies.</title>
        <authorList>
            <person name="Wylensek D."/>
            <person name="Hitch T.C.A."/>
            <person name="Clavel T."/>
        </authorList>
    </citation>
    <scope>NUCLEOTIDE SEQUENCE [LARGE SCALE GENOMIC DNA]</scope>
    <source>
        <strain evidence="1 2">Oil+RF-744-GAM-WT-6</strain>
    </source>
</reference>
<comment type="caution">
    <text evidence="1">The sequence shown here is derived from an EMBL/GenBank/DDBJ whole genome shotgun (WGS) entry which is preliminary data.</text>
</comment>
<proteinExistence type="predicted"/>